<evidence type="ECO:0000256" key="1">
    <source>
        <dbReference type="ARBA" id="ARBA00022741"/>
    </source>
</evidence>
<dbReference type="PANTHER" id="PTHR14187">
    <property type="entry name" value="ALPHA KINASE/ELONGATION FACTOR 2 KINASE"/>
    <property type="match status" value="1"/>
</dbReference>
<gene>
    <name evidence="4" type="ORF">HMPREF1544_08814</name>
</gene>
<dbReference type="InParanoid" id="S2JX95"/>
<sequence>MTHGENDAIPEVLFSQQTKKRFSRVIGFDLGSSALSCSLSTDKTPITAAVFQDWVNGSRNETLFPACIQYKNWSTTNCNDTKVGFEGRPDENPLEEGDVYISSIKSHVIQWIQQGAHDDQPDASLVLLDFFKVVRTHFENAFDKFNVRWDKAQEHNTCKSKPAVKHYSLDDCRYCFAVPDGLDCRSDYINLVRKAFEQAGFLKEEQHNRLIFVNDAVAFGYSCIAAPQIYSGIELENKYLVADMGYDLAKFSIIQGSRTAATSFVIPSTSKDKVAGYHSFSENFRNYIAERSETFNVDTSKPDEIDMFVAAFEKYKKSKIDLSDDNGKTELIVNDEPVILDNRDLREYVFQPYLDDVFSRIFEHCQAHKVAKVIFRGQYSEDPYFYRTCSTFVEDNKHNFHSIPKCVVWEDQPKYMISNGAVSFGLRSALVQIPTFVPSETPITADDSSDVQETEKEDASSEQSTHLGLPKGHFAVGIDFGTTFSGCSYADISGMKPGEKRPIETIENWDKAYAYQKVSTALRYNENSGKFSKQWGFEALKPLNKLKEGDLKLEFFKLLLSPENVNRFYGNGNREIQDIMARFFMFDLGLKSTKKTKKTKALTPVDIIAEYLKNFNAKIKDYLQDKTGIKAKSMRIKYVITVPAMWTNTGRATMIDAAIKAGLIKSTEDKSIQLITEPEAAALSCEKFMKDKLKLNEEFYKRGLVFTVCDAGGGTVDLVTFKQTTGLKDGKEERRIEQIGDGTGGTCGAVNLDRNFKDAIVEFYTETMGQRFNGEDFFNHHMDFFKENIKDNFMPSGRSDGVYRIQLPPYPEIPQDTRPKPYRESSNPKRPKPKCRLVEKNTVFEISVNEVQRCIFDPVVSEAVDLLRTHLNKTSNHRPSAVLLVGGFSQSKYLQYRIQEFCSQERIPHVGAPPEGVTAISRGAVSYFLEPRLVSKKIASSSYAICVDLANKLNEKSHLCYFIRKGASIEVEEKPYTKTVSVTYPGSAVIALFSRDEKEDRTKAKEEVESYTSNLGNEIKRVAEYVIDLPDSLSLPHGTKVDLEVSLKTAIDGASLEIKSVDDRIGLETSGQINQSCITFKRIEMDPLKINLDTKSLHGIKMFSILFSRG</sequence>
<dbReference type="GO" id="GO:0140662">
    <property type="term" value="F:ATP-dependent protein folding chaperone"/>
    <property type="evidence" value="ECO:0007669"/>
    <property type="project" value="InterPro"/>
</dbReference>
<evidence type="ECO:0000256" key="3">
    <source>
        <dbReference type="SAM" id="MobiDB-lite"/>
    </source>
</evidence>
<dbReference type="VEuPathDB" id="FungiDB:HMPREF1544_08814"/>
<organism evidence="4 5">
    <name type="scientific">Mucor circinelloides f. circinelloides (strain 1006PhL)</name>
    <name type="common">Mucormycosis agent</name>
    <name type="synonym">Calyptromyces circinelloides</name>
    <dbReference type="NCBI Taxonomy" id="1220926"/>
    <lineage>
        <taxon>Eukaryota</taxon>
        <taxon>Fungi</taxon>
        <taxon>Fungi incertae sedis</taxon>
        <taxon>Mucoromycota</taxon>
        <taxon>Mucoromycotina</taxon>
        <taxon>Mucoromycetes</taxon>
        <taxon>Mucorales</taxon>
        <taxon>Mucorineae</taxon>
        <taxon>Mucoraceae</taxon>
        <taxon>Mucor</taxon>
    </lineage>
</organism>
<dbReference type="PANTHER" id="PTHR14187:SF5">
    <property type="entry name" value="HEAT SHOCK 70 KDA PROTEIN 12A"/>
    <property type="match status" value="1"/>
</dbReference>
<dbReference type="GO" id="GO:0005524">
    <property type="term" value="F:ATP binding"/>
    <property type="evidence" value="ECO:0007669"/>
    <property type="project" value="UniProtKB-KW"/>
</dbReference>
<dbReference type="EMBL" id="KE124039">
    <property type="protein sequence ID" value="EPB84450.1"/>
    <property type="molecule type" value="Genomic_DNA"/>
</dbReference>
<dbReference type="AlphaFoldDB" id="S2JX95"/>
<dbReference type="SUPFAM" id="SSF53067">
    <property type="entry name" value="Actin-like ATPase domain"/>
    <property type="match status" value="2"/>
</dbReference>
<feature type="compositionally biased region" description="Basic and acidic residues" evidence="3">
    <location>
        <begin position="815"/>
        <end position="827"/>
    </location>
</feature>
<dbReference type="Gene3D" id="3.30.420.40">
    <property type="match status" value="1"/>
</dbReference>
<dbReference type="Proteomes" id="UP000014254">
    <property type="component" value="Unassembled WGS sequence"/>
</dbReference>
<dbReference type="eggNOG" id="KOG0101">
    <property type="taxonomic scope" value="Eukaryota"/>
</dbReference>
<dbReference type="OMA" id="CIQYKNW"/>
<accession>S2JX95</accession>
<evidence type="ECO:0000256" key="2">
    <source>
        <dbReference type="ARBA" id="ARBA00022840"/>
    </source>
</evidence>
<feature type="region of interest" description="Disordered" evidence="3">
    <location>
        <begin position="441"/>
        <end position="466"/>
    </location>
</feature>
<evidence type="ECO:0000313" key="4">
    <source>
        <dbReference type="EMBL" id="EPB84450.1"/>
    </source>
</evidence>
<keyword evidence="2" id="KW-0067">ATP-binding</keyword>
<proteinExistence type="predicted"/>
<keyword evidence="1" id="KW-0547">Nucleotide-binding</keyword>
<dbReference type="OrthoDB" id="2275019at2759"/>
<dbReference type="InterPro" id="IPR043129">
    <property type="entry name" value="ATPase_NBD"/>
</dbReference>
<keyword evidence="5" id="KW-1185">Reference proteome</keyword>
<dbReference type="Pfam" id="PF00012">
    <property type="entry name" value="HSP70"/>
    <property type="match status" value="1"/>
</dbReference>
<dbReference type="InterPro" id="IPR013126">
    <property type="entry name" value="Hsp_70_fam"/>
</dbReference>
<name>S2JX95_MUCC1</name>
<protein>
    <submittedName>
        <fullName evidence="4">Uncharacterized protein</fullName>
    </submittedName>
</protein>
<dbReference type="CDD" id="cd10170">
    <property type="entry name" value="ASKHA_NBD_HSP70"/>
    <property type="match status" value="2"/>
</dbReference>
<reference evidence="5" key="1">
    <citation type="submission" date="2013-05" db="EMBL/GenBank/DDBJ databases">
        <title>The Genome sequence of Mucor circinelloides f. circinelloides 1006PhL.</title>
        <authorList>
            <consortium name="The Broad Institute Genomics Platform"/>
            <person name="Cuomo C."/>
            <person name="Earl A."/>
            <person name="Findley K."/>
            <person name="Lee S.C."/>
            <person name="Walker B."/>
            <person name="Young S."/>
            <person name="Zeng Q."/>
            <person name="Gargeya S."/>
            <person name="Fitzgerald M."/>
            <person name="Haas B."/>
            <person name="Abouelleil A."/>
            <person name="Allen A.W."/>
            <person name="Alvarado L."/>
            <person name="Arachchi H.M."/>
            <person name="Berlin A.M."/>
            <person name="Chapman S.B."/>
            <person name="Gainer-Dewar J."/>
            <person name="Goldberg J."/>
            <person name="Griggs A."/>
            <person name="Gujja S."/>
            <person name="Hansen M."/>
            <person name="Howarth C."/>
            <person name="Imamovic A."/>
            <person name="Ireland A."/>
            <person name="Larimer J."/>
            <person name="McCowan C."/>
            <person name="Murphy C."/>
            <person name="Pearson M."/>
            <person name="Poon T.W."/>
            <person name="Priest M."/>
            <person name="Roberts A."/>
            <person name="Saif S."/>
            <person name="Shea T."/>
            <person name="Sisk P."/>
            <person name="Sykes S."/>
            <person name="Wortman J."/>
            <person name="Nusbaum C."/>
            <person name="Birren B."/>
        </authorList>
    </citation>
    <scope>NUCLEOTIDE SEQUENCE [LARGE SCALE GENOMIC DNA]</scope>
    <source>
        <strain evidence="5">1006PhL</strain>
    </source>
</reference>
<feature type="region of interest" description="Disordered" evidence="3">
    <location>
        <begin position="804"/>
        <end position="834"/>
    </location>
</feature>
<evidence type="ECO:0000313" key="5">
    <source>
        <dbReference type="Proteomes" id="UP000014254"/>
    </source>
</evidence>
<dbReference type="STRING" id="1220926.S2JX95"/>